<sequence length="87" mass="9840">MLEGGRKRKLGEKLRKRSSRTAHTVHDRPGENFDRSGQSEFQKGRAQEVEKRGGGSKRRDRVAGKIEKHLYAGTNVTHPLGCSELRQ</sequence>
<evidence type="ECO:0000313" key="3">
    <source>
        <dbReference type="Proteomes" id="UP000078541"/>
    </source>
</evidence>
<gene>
    <name evidence="2" type="ORF">ALC56_08955</name>
</gene>
<dbReference type="Proteomes" id="UP000078541">
    <property type="component" value="Unassembled WGS sequence"/>
</dbReference>
<name>A0A195FAU9_9HYME</name>
<organism evidence="2 3">
    <name type="scientific">Trachymyrmex septentrionalis</name>
    <dbReference type="NCBI Taxonomy" id="34720"/>
    <lineage>
        <taxon>Eukaryota</taxon>
        <taxon>Metazoa</taxon>
        <taxon>Ecdysozoa</taxon>
        <taxon>Arthropoda</taxon>
        <taxon>Hexapoda</taxon>
        <taxon>Insecta</taxon>
        <taxon>Pterygota</taxon>
        <taxon>Neoptera</taxon>
        <taxon>Endopterygota</taxon>
        <taxon>Hymenoptera</taxon>
        <taxon>Apocrita</taxon>
        <taxon>Aculeata</taxon>
        <taxon>Formicoidea</taxon>
        <taxon>Formicidae</taxon>
        <taxon>Myrmicinae</taxon>
        <taxon>Trachymyrmex</taxon>
    </lineage>
</organism>
<dbReference type="AlphaFoldDB" id="A0A195FAU9"/>
<keyword evidence="3" id="KW-1185">Reference proteome</keyword>
<reference evidence="2 3" key="1">
    <citation type="submission" date="2016-03" db="EMBL/GenBank/DDBJ databases">
        <title>Trachymyrmex septentrionalis WGS genome.</title>
        <authorList>
            <person name="Nygaard S."/>
            <person name="Hu H."/>
            <person name="Boomsma J."/>
            <person name="Zhang G."/>
        </authorList>
    </citation>
    <scope>NUCLEOTIDE SEQUENCE [LARGE SCALE GENOMIC DNA]</scope>
    <source>
        <strain evidence="2">Tsep2-gDNA-1</strain>
        <tissue evidence="2">Whole body</tissue>
    </source>
</reference>
<protein>
    <submittedName>
        <fullName evidence="2">Uncharacterized protein</fullName>
    </submittedName>
</protein>
<feature type="compositionally biased region" description="Basic residues" evidence="1">
    <location>
        <begin position="1"/>
        <end position="20"/>
    </location>
</feature>
<accession>A0A195FAU9</accession>
<feature type="compositionally biased region" description="Basic and acidic residues" evidence="1">
    <location>
        <begin position="24"/>
        <end position="34"/>
    </location>
</feature>
<feature type="compositionally biased region" description="Basic and acidic residues" evidence="1">
    <location>
        <begin position="42"/>
        <end position="53"/>
    </location>
</feature>
<evidence type="ECO:0000256" key="1">
    <source>
        <dbReference type="SAM" id="MobiDB-lite"/>
    </source>
</evidence>
<proteinExistence type="predicted"/>
<feature type="region of interest" description="Disordered" evidence="1">
    <location>
        <begin position="1"/>
        <end position="63"/>
    </location>
</feature>
<evidence type="ECO:0000313" key="2">
    <source>
        <dbReference type="EMBL" id="KYN37164.1"/>
    </source>
</evidence>
<dbReference type="EMBL" id="KQ981727">
    <property type="protein sequence ID" value="KYN37164.1"/>
    <property type="molecule type" value="Genomic_DNA"/>
</dbReference>